<dbReference type="OrthoDB" id="1755431at2"/>
<protein>
    <recommendedName>
        <fullName evidence="1">PPM-type phosphatase domain-containing protein</fullName>
    </recommendedName>
</protein>
<dbReference type="STRING" id="1280952.HJA_16425"/>
<evidence type="ECO:0000313" key="3">
    <source>
        <dbReference type="Proteomes" id="UP000024816"/>
    </source>
</evidence>
<feature type="domain" description="PPM-type phosphatase" evidence="1">
    <location>
        <begin position="33"/>
        <end position="240"/>
    </location>
</feature>
<evidence type="ECO:0000259" key="1">
    <source>
        <dbReference type="Pfam" id="PF13672"/>
    </source>
</evidence>
<dbReference type="InterPro" id="IPR001932">
    <property type="entry name" value="PPM-type_phosphatase-like_dom"/>
</dbReference>
<evidence type="ECO:0000313" key="2">
    <source>
        <dbReference type="EMBL" id="KCZ83894.1"/>
    </source>
</evidence>
<dbReference type="EMBL" id="ARYJ01000016">
    <property type="protein sequence ID" value="KCZ83894.1"/>
    <property type="molecule type" value="Genomic_DNA"/>
</dbReference>
<comment type="caution">
    <text evidence="2">The sequence shown here is derived from an EMBL/GenBank/DDBJ whole genome shotgun (WGS) entry which is preliminary data.</text>
</comment>
<proteinExistence type="predicted"/>
<dbReference type="Proteomes" id="UP000024816">
    <property type="component" value="Unassembled WGS sequence"/>
</dbReference>
<sequence length="280" mass="30101">MTKGGAMRLDVVSTVNDPGVPGKTGDDRAGFDAAAGTAWVLDGATDVTDLRPFPACESGAAWIAEALSDRLMQAPQSGEAPETYFASVLADVRQRAEAESQIPLDKLPGEALPIASGIWMWLQGEEAVFVFMGDCMALIRSGAGVRLIGHAEKAEDETAAARRVMALTQEERMGWLRQSRRLSNEVGSAFGLGPAVAANLHVERATLKPGDEVCLMSDGLYRLISPYATHDLDSLMADLSEKGLLALVRMLRDFENAPEGDIPRIKRRDDASAVYLKIEA</sequence>
<organism evidence="2 3">
    <name type="scientific">Hyphomonas jannaschiana VP2</name>
    <dbReference type="NCBI Taxonomy" id="1280952"/>
    <lineage>
        <taxon>Bacteria</taxon>
        <taxon>Pseudomonadati</taxon>
        <taxon>Pseudomonadota</taxon>
        <taxon>Alphaproteobacteria</taxon>
        <taxon>Hyphomonadales</taxon>
        <taxon>Hyphomonadaceae</taxon>
        <taxon>Hyphomonas</taxon>
    </lineage>
</organism>
<keyword evidence="3" id="KW-1185">Reference proteome</keyword>
<dbReference type="RefSeq" id="WP_035584403.1">
    <property type="nucleotide sequence ID" value="NZ_ARYJ01000016.1"/>
</dbReference>
<accession>A0A059F6U9</accession>
<dbReference type="Pfam" id="PF13672">
    <property type="entry name" value="PP2C_2"/>
    <property type="match status" value="1"/>
</dbReference>
<dbReference type="InterPro" id="IPR036457">
    <property type="entry name" value="PPM-type-like_dom_sf"/>
</dbReference>
<name>A0A059F6U9_9PROT</name>
<dbReference type="PATRIC" id="fig|1280952.3.peg.3288"/>
<gene>
    <name evidence="2" type="ORF">HJA_16425</name>
</gene>
<dbReference type="AlphaFoldDB" id="A0A059F6U9"/>
<reference evidence="2 3" key="1">
    <citation type="journal article" date="2014" name="Antonie Van Leeuwenhoek">
        <title>Hyphomonas beringensis sp. nov. and Hyphomonas chukchiensis sp. nov., isolated from surface seawater of the Bering Sea and Chukchi Sea.</title>
        <authorList>
            <person name="Li C."/>
            <person name="Lai Q."/>
            <person name="Li G."/>
            <person name="Dong C."/>
            <person name="Wang J."/>
            <person name="Liao Y."/>
            <person name="Shao Z."/>
        </authorList>
    </citation>
    <scope>NUCLEOTIDE SEQUENCE [LARGE SCALE GENOMIC DNA]</scope>
    <source>
        <strain evidence="2 3">VP2</strain>
    </source>
</reference>
<dbReference type="Gene3D" id="3.60.40.10">
    <property type="entry name" value="PPM-type phosphatase domain"/>
    <property type="match status" value="1"/>
</dbReference>
<dbReference type="SUPFAM" id="SSF81606">
    <property type="entry name" value="PP2C-like"/>
    <property type="match status" value="1"/>
</dbReference>